<evidence type="ECO:0000313" key="3">
    <source>
        <dbReference type="EMBL" id="SPC73074.1"/>
    </source>
</evidence>
<accession>A0A2N9EJU3</accession>
<dbReference type="EMBL" id="OIVN01000129">
    <property type="protein sequence ID" value="SPC74839.1"/>
    <property type="molecule type" value="Genomic_DNA"/>
</dbReference>
<reference evidence="4" key="1">
    <citation type="submission" date="2018-02" db="EMBL/GenBank/DDBJ databases">
        <authorList>
            <person name="Cohen D.B."/>
            <person name="Kent A.D."/>
        </authorList>
    </citation>
    <scope>NUCLEOTIDE SEQUENCE</scope>
</reference>
<sequence length="405" mass="46369">MAPMTRRRLKTLNSLQISSAATVASIEDLLIEIFMHLAVKPLVKFKSICKQWYSIISQPQFIINHARKNPRLNGLLLKSLTQEEYPPLSLIHLENFQPPTVLPIQFLNNPGANILHSCNGLLCYSVSQNYMDVAHDPNASVLISYHICNPTSGHSTRIRVFNAASAADLRSVNIAFDPSKSIHYKVIFVRRRMSLLESNRLIKFDIYSSETRSWKFVKEVVYDVGFNNRGVYWNGAIYWYDTTRRAIFYFDLDGECLKSMPTPTSTPGSPKMHLEYFGESSGCLHLITTRRPLGMQFTIYEMQRDKSDWIVKCNGDLSFMTIKYPKMVCGRKYRYYVYRPLCLVEEEKKESNLVLAIPGKVISCNLKDKALKVLCDLKPAISFGALAITANKFKTYQYMETLACI</sequence>
<dbReference type="SUPFAM" id="SSF81383">
    <property type="entry name" value="F-box domain"/>
    <property type="match status" value="1"/>
</dbReference>
<dbReference type="InterPro" id="IPR001810">
    <property type="entry name" value="F-box_dom"/>
</dbReference>
<name>A0A2N9EJU3_FAGSY</name>
<evidence type="ECO:0000313" key="4">
    <source>
        <dbReference type="EMBL" id="SPC74839.1"/>
    </source>
</evidence>
<protein>
    <recommendedName>
        <fullName evidence="5">F-box domain-containing protein</fullName>
    </recommendedName>
</protein>
<dbReference type="AlphaFoldDB" id="A0A2N9EJU3"/>
<organism evidence="4">
    <name type="scientific">Fagus sylvatica</name>
    <name type="common">Beechnut</name>
    <dbReference type="NCBI Taxonomy" id="28930"/>
    <lineage>
        <taxon>Eukaryota</taxon>
        <taxon>Viridiplantae</taxon>
        <taxon>Streptophyta</taxon>
        <taxon>Embryophyta</taxon>
        <taxon>Tracheophyta</taxon>
        <taxon>Spermatophyta</taxon>
        <taxon>Magnoliopsida</taxon>
        <taxon>eudicotyledons</taxon>
        <taxon>Gunneridae</taxon>
        <taxon>Pentapetalae</taxon>
        <taxon>rosids</taxon>
        <taxon>fabids</taxon>
        <taxon>Fagales</taxon>
        <taxon>Fagaceae</taxon>
        <taxon>Fagus</taxon>
    </lineage>
</organism>
<dbReference type="SUPFAM" id="SSF63829">
    <property type="entry name" value="Calcium-dependent phosphotriesterase"/>
    <property type="match status" value="1"/>
</dbReference>
<dbReference type="EMBL" id="OIVN01000039">
    <property type="protein sequence ID" value="SPC73074.1"/>
    <property type="molecule type" value="Genomic_DNA"/>
</dbReference>
<feature type="domain" description="F-box" evidence="1">
    <location>
        <begin position="27"/>
        <end position="62"/>
    </location>
</feature>
<evidence type="ECO:0008006" key="5">
    <source>
        <dbReference type="Google" id="ProtNLM"/>
    </source>
</evidence>
<dbReference type="Pfam" id="PF07734">
    <property type="entry name" value="FBA_1"/>
    <property type="match status" value="1"/>
</dbReference>
<dbReference type="PANTHER" id="PTHR35546:SF25">
    <property type="entry name" value="F-BOX DOMAIN-CONTAINING PROTEIN"/>
    <property type="match status" value="1"/>
</dbReference>
<dbReference type="InterPro" id="IPR017451">
    <property type="entry name" value="F-box-assoc_interact_dom"/>
</dbReference>
<evidence type="ECO:0000259" key="2">
    <source>
        <dbReference type="Pfam" id="PF07734"/>
    </source>
</evidence>
<dbReference type="PANTHER" id="PTHR35546">
    <property type="entry name" value="F-BOX PROTEIN INTERACTION DOMAIN PROTEIN-RELATED"/>
    <property type="match status" value="1"/>
</dbReference>
<feature type="domain" description="F-box associated beta-propeller type 1" evidence="2">
    <location>
        <begin position="114"/>
        <end position="279"/>
    </location>
</feature>
<proteinExistence type="predicted"/>
<dbReference type="Pfam" id="PF00646">
    <property type="entry name" value="F-box"/>
    <property type="match status" value="1"/>
</dbReference>
<evidence type="ECO:0000259" key="1">
    <source>
        <dbReference type="Pfam" id="PF00646"/>
    </source>
</evidence>
<dbReference type="InterPro" id="IPR036047">
    <property type="entry name" value="F-box-like_dom_sf"/>
</dbReference>
<dbReference type="InterPro" id="IPR006527">
    <property type="entry name" value="F-box-assoc_dom_typ1"/>
</dbReference>
<dbReference type="InterPro" id="IPR055290">
    <property type="entry name" value="At3g26010-like"/>
</dbReference>
<dbReference type="NCBIfam" id="TIGR01640">
    <property type="entry name" value="F_box_assoc_1"/>
    <property type="match status" value="1"/>
</dbReference>
<dbReference type="Gene3D" id="1.20.1280.50">
    <property type="match status" value="1"/>
</dbReference>
<gene>
    <name evidence="4" type="ORF">FSB_LOCUS2721</name>
    <name evidence="3" type="ORF">FSB_LOCUS956</name>
</gene>